<dbReference type="AlphaFoldDB" id="A0A1Y2HZN8"/>
<feature type="signal peptide" evidence="1">
    <location>
        <begin position="1"/>
        <end position="30"/>
    </location>
</feature>
<dbReference type="Proteomes" id="UP000193411">
    <property type="component" value="Unassembled WGS sequence"/>
</dbReference>
<gene>
    <name evidence="2" type="ORF">BCR44DRAFT_35696</name>
</gene>
<reference evidence="2 3" key="1">
    <citation type="submission" date="2016-07" db="EMBL/GenBank/DDBJ databases">
        <title>Pervasive Adenine N6-methylation of Active Genes in Fungi.</title>
        <authorList>
            <consortium name="DOE Joint Genome Institute"/>
            <person name="Mondo S.J."/>
            <person name="Dannebaum R.O."/>
            <person name="Kuo R.C."/>
            <person name="Labutti K."/>
            <person name="Haridas S."/>
            <person name="Kuo A."/>
            <person name="Salamov A."/>
            <person name="Ahrendt S.R."/>
            <person name="Lipzen A."/>
            <person name="Sullivan W."/>
            <person name="Andreopoulos W.B."/>
            <person name="Clum A."/>
            <person name="Lindquist E."/>
            <person name="Daum C."/>
            <person name="Ramamoorthy G.K."/>
            <person name="Gryganskyi A."/>
            <person name="Culley D."/>
            <person name="Magnuson J.K."/>
            <person name="James T.Y."/>
            <person name="O'Malley M.A."/>
            <person name="Stajich J.E."/>
            <person name="Spatafora J.W."/>
            <person name="Visel A."/>
            <person name="Grigoriev I.V."/>
        </authorList>
    </citation>
    <scope>NUCLEOTIDE SEQUENCE [LARGE SCALE GENOMIC DNA]</scope>
    <source>
        <strain evidence="2 3">PL171</strain>
    </source>
</reference>
<keyword evidence="3" id="KW-1185">Reference proteome</keyword>
<feature type="chain" id="PRO_5013050694" description="Secreted protein" evidence="1">
    <location>
        <begin position="31"/>
        <end position="108"/>
    </location>
</feature>
<evidence type="ECO:0000313" key="3">
    <source>
        <dbReference type="Proteomes" id="UP000193411"/>
    </source>
</evidence>
<evidence type="ECO:0000313" key="2">
    <source>
        <dbReference type="EMBL" id="ORZ40067.1"/>
    </source>
</evidence>
<dbReference type="EMBL" id="MCFL01000004">
    <property type="protein sequence ID" value="ORZ40067.1"/>
    <property type="molecule type" value="Genomic_DNA"/>
</dbReference>
<name>A0A1Y2HZN8_9FUNG</name>
<protein>
    <recommendedName>
        <fullName evidence="4">Secreted protein</fullName>
    </recommendedName>
</protein>
<sequence length="108" mass="12326">MLHLNFFRLRSHAAITLLVPLMALILLVTSSPIPEPEPRTIPKPVVASSIQYGWCCRERGVCVRTQCPQRVVRGIRWFGGYRTQNSCISARCRGVCVLTTRNKCQFFF</sequence>
<keyword evidence="1" id="KW-0732">Signal</keyword>
<accession>A0A1Y2HZN8</accession>
<evidence type="ECO:0008006" key="4">
    <source>
        <dbReference type="Google" id="ProtNLM"/>
    </source>
</evidence>
<organism evidence="2 3">
    <name type="scientific">Catenaria anguillulae PL171</name>
    <dbReference type="NCBI Taxonomy" id="765915"/>
    <lineage>
        <taxon>Eukaryota</taxon>
        <taxon>Fungi</taxon>
        <taxon>Fungi incertae sedis</taxon>
        <taxon>Blastocladiomycota</taxon>
        <taxon>Blastocladiomycetes</taxon>
        <taxon>Blastocladiales</taxon>
        <taxon>Catenariaceae</taxon>
        <taxon>Catenaria</taxon>
    </lineage>
</organism>
<comment type="caution">
    <text evidence="2">The sequence shown here is derived from an EMBL/GenBank/DDBJ whole genome shotgun (WGS) entry which is preliminary data.</text>
</comment>
<feature type="non-terminal residue" evidence="2">
    <location>
        <position position="108"/>
    </location>
</feature>
<proteinExistence type="predicted"/>
<evidence type="ECO:0000256" key="1">
    <source>
        <dbReference type="SAM" id="SignalP"/>
    </source>
</evidence>